<feature type="compositionally biased region" description="Basic and acidic residues" evidence="4">
    <location>
        <begin position="307"/>
        <end position="317"/>
    </location>
</feature>
<dbReference type="InterPro" id="IPR028034">
    <property type="entry name" value="HU-CCDC81"/>
</dbReference>
<keyword evidence="3" id="KW-0106">Calcium</keyword>
<keyword evidence="7" id="KW-1185">Reference proteome</keyword>
<dbReference type="PROSITE" id="PS50222">
    <property type="entry name" value="EF_HAND_2"/>
    <property type="match status" value="9"/>
</dbReference>
<dbReference type="InterPro" id="IPR011992">
    <property type="entry name" value="EF-hand-dom_pair"/>
</dbReference>
<feature type="domain" description="EF-hand" evidence="5">
    <location>
        <begin position="1315"/>
        <end position="1350"/>
    </location>
</feature>
<evidence type="ECO:0000256" key="1">
    <source>
        <dbReference type="ARBA" id="ARBA00022723"/>
    </source>
</evidence>
<dbReference type="SMART" id="SM00054">
    <property type="entry name" value="EFh"/>
    <property type="match status" value="8"/>
</dbReference>
<dbReference type="InterPro" id="IPR002048">
    <property type="entry name" value="EF_hand_dom"/>
</dbReference>
<dbReference type="InParanoid" id="Q22RP4"/>
<keyword evidence="1" id="KW-0479">Metal-binding</keyword>
<dbReference type="OrthoDB" id="285291at2759"/>
<feature type="domain" description="EF-hand" evidence="5">
    <location>
        <begin position="392"/>
        <end position="427"/>
    </location>
</feature>
<dbReference type="EMBL" id="GG662845">
    <property type="protein sequence ID" value="EAR88078.2"/>
    <property type="molecule type" value="Genomic_DNA"/>
</dbReference>
<gene>
    <name evidence="6" type="ORF">TTHERM_00013440</name>
</gene>
<feature type="domain" description="EF-hand" evidence="5">
    <location>
        <begin position="1046"/>
        <end position="1081"/>
    </location>
</feature>
<evidence type="ECO:0000313" key="7">
    <source>
        <dbReference type="Proteomes" id="UP000009168"/>
    </source>
</evidence>
<evidence type="ECO:0000256" key="3">
    <source>
        <dbReference type="ARBA" id="ARBA00022837"/>
    </source>
</evidence>
<feature type="region of interest" description="Disordered" evidence="4">
    <location>
        <begin position="1532"/>
        <end position="1565"/>
    </location>
</feature>
<dbReference type="GeneID" id="7823221"/>
<dbReference type="SUPFAM" id="SSF47473">
    <property type="entry name" value="EF-hand"/>
    <property type="match status" value="4"/>
</dbReference>
<dbReference type="Pfam" id="PF18289">
    <property type="entry name" value="HU-CCDC81_euk_2"/>
    <property type="match status" value="1"/>
</dbReference>
<dbReference type="InterPro" id="IPR018247">
    <property type="entry name" value="EF_Hand_1_Ca_BS"/>
</dbReference>
<feature type="compositionally biased region" description="Polar residues" evidence="4">
    <location>
        <begin position="318"/>
        <end position="327"/>
    </location>
</feature>
<evidence type="ECO:0000256" key="2">
    <source>
        <dbReference type="ARBA" id="ARBA00022737"/>
    </source>
</evidence>
<evidence type="ECO:0000256" key="4">
    <source>
        <dbReference type="SAM" id="MobiDB-lite"/>
    </source>
</evidence>
<feature type="domain" description="EF-hand" evidence="5">
    <location>
        <begin position="782"/>
        <end position="817"/>
    </location>
</feature>
<dbReference type="KEGG" id="tet:TTHERM_00013440"/>
<dbReference type="Pfam" id="PF13499">
    <property type="entry name" value="EF-hand_7"/>
    <property type="match status" value="1"/>
</dbReference>
<dbReference type="Gene3D" id="1.10.238.10">
    <property type="entry name" value="EF-hand"/>
    <property type="match status" value="6"/>
</dbReference>
<feature type="domain" description="EF-hand" evidence="5">
    <location>
        <begin position="919"/>
        <end position="954"/>
    </location>
</feature>
<organism evidence="6 7">
    <name type="scientific">Tetrahymena thermophila (strain SB210)</name>
    <dbReference type="NCBI Taxonomy" id="312017"/>
    <lineage>
        <taxon>Eukaryota</taxon>
        <taxon>Sar</taxon>
        <taxon>Alveolata</taxon>
        <taxon>Ciliophora</taxon>
        <taxon>Intramacronucleata</taxon>
        <taxon>Oligohymenophorea</taxon>
        <taxon>Hymenostomatida</taxon>
        <taxon>Tetrahymenina</taxon>
        <taxon>Tetrahymenidae</taxon>
        <taxon>Tetrahymena</taxon>
    </lineage>
</organism>
<evidence type="ECO:0000313" key="6">
    <source>
        <dbReference type="EMBL" id="EAR88078.2"/>
    </source>
</evidence>
<dbReference type="Proteomes" id="UP000009168">
    <property type="component" value="Unassembled WGS sequence"/>
</dbReference>
<dbReference type="InterPro" id="IPR040673">
    <property type="entry name" value="CCDC81_HU_dom_2"/>
</dbReference>
<protein>
    <submittedName>
        <fullName evidence="6">EF-hand protein</fullName>
    </submittedName>
</protein>
<reference evidence="7" key="1">
    <citation type="journal article" date="2006" name="PLoS Biol.">
        <title>Macronuclear genome sequence of the ciliate Tetrahymena thermophila, a model eukaryote.</title>
        <authorList>
            <person name="Eisen J.A."/>
            <person name="Coyne R.S."/>
            <person name="Wu M."/>
            <person name="Wu D."/>
            <person name="Thiagarajan M."/>
            <person name="Wortman J.R."/>
            <person name="Badger J.H."/>
            <person name="Ren Q."/>
            <person name="Amedeo P."/>
            <person name="Jones K.M."/>
            <person name="Tallon L.J."/>
            <person name="Delcher A.L."/>
            <person name="Salzberg S.L."/>
            <person name="Silva J.C."/>
            <person name="Haas B.J."/>
            <person name="Majoros W.H."/>
            <person name="Farzad M."/>
            <person name="Carlton J.M."/>
            <person name="Smith R.K. Jr."/>
            <person name="Garg J."/>
            <person name="Pearlman R.E."/>
            <person name="Karrer K.M."/>
            <person name="Sun L."/>
            <person name="Manning G."/>
            <person name="Elde N.C."/>
            <person name="Turkewitz A.P."/>
            <person name="Asai D.J."/>
            <person name="Wilkes D.E."/>
            <person name="Wang Y."/>
            <person name="Cai H."/>
            <person name="Collins K."/>
            <person name="Stewart B.A."/>
            <person name="Lee S.R."/>
            <person name="Wilamowska K."/>
            <person name="Weinberg Z."/>
            <person name="Ruzzo W.L."/>
            <person name="Wloga D."/>
            <person name="Gaertig J."/>
            <person name="Frankel J."/>
            <person name="Tsao C.-C."/>
            <person name="Gorovsky M.A."/>
            <person name="Keeling P.J."/>
            <person name="Waller R.F."/>
            <person name="Patron N.J."/>
            <person name="Cherry J.M."/>
            <person name="Stover N.A."/>
            <person name="Krieger C.J."/>
            <person name="del Toro C."/>
            <person name="Ryder H.F."/>
            <person name="Williamson S.C."/>
            <person name="Barbeau R.A."/>
            <person name="Hamilton E.P."/>
            <person name="Orias E."/>
        </authorList>
    </citation>
    <scope>NUCLEOTIDE SEQUENCE [LARGE SCALE GENOMIC DNA]</scope>
    <source>
        <strain evidence="7">SB210</strain>
    </source>
</reference>
<feature type="domain" description="EF-hand" evidence="5">
    <location>
        <begin position="886"/>
        <end position="914"/>
    </location>
</feature>
<dbReference type="Pfam" id="PF14908">
    <property type="entry name" value="HU-CCDC81_euk_1"/>
    <property type="match status" value="1"/>
</dbReference>
<feature type="domain" description="EF-hand" evidence="5">
    <location>
        <begin position="1357"/>
        <end position="1392"/>
    </location>
</feature>
<accession>Q22RP4</accession>
<keyword evidence="2" id="KW-0677">Repeat</keyword>
<dbReference type="InterPro" id="IPR051581">
    <property type="entry name" value="Ca-bind"/>
</dbReference>
<sequence length="1651" mass="191134">MSKSRYSELSRASQKTQQLMEEISSMNESKLVKAQGAIDANTLYNIWAALGSLISKSLKLGRALQIPKFGTFTFSYPEIDLKHTTNAESRNSENREPVFIVSKEFAQGSEIKSGVFREKGLRPFQLTSLNGNIQMTQLSFTELGALSKTDKDIAYLAIQRIKYRLEQLIKQNPLNEAIVLEIPCVGTLMIKNSVCAVNFSEFLVVQLQGIFKETMDQRRSKISNLTSLKLQQLEENYKNLDEGAKQWLGKNLNIDAEKDWKRKIFFAKTPDALSIKNDDIISQFQRTSCSTLFGTVGNKAYRPKRFSDKPEKFKTESDTTSVNNQPKESAAQTIANYKIFKQFQNFIKNKFMSSEASFKLVLNEGTGNQHLKNLMIDQTTFKGGLQKISFEISDQDLEQLFKFIDNKKDGLIDQEEWNQHFTFDRTPQEWIQSVKSRENINQSELMKNMGISKNKLELSFQDVVICIKRLMNCKLNESDKITKFILKDKQSISVKNLISVFTNQSSSTLIQINEQDGLKSEALQQGSKVLDKKKQNLKDGGDNSDEWLMEMYKKIKRNLNSRLDKDVLQNKLQQMDAHNRGYLDMINFSSCLLQCKLGLNPQEIDKICELIEKSDASLHIDYSKFLQKVENSLKIQNSKEGLDFIATQIQNYIKMYCNNDVHKFLQKLKLVNQQKKSNQNTEGMLLNNFVKGLQQLIFQKDPQIIANSCDIIDIDKDGFIDKFDLETFLKRYSYIQSSIGHNDFSQSDFTKNQENYRVFPTKEIQTDQLERIIRDLKNHLVERKISLYDSFKFLDSNNDGFITISELNENLQKNLQFQLSQLAINGLFSYLDYLRIGMFDYSRWHQVLSRIILQTEPIISDNFDYQYQLIKQVQEWFAIQNMSSLDAFRIADKDFDGYINKEDLKKFLLENVNVSSKELTVQNLDRLFKLIDRSKKNSIDRNDFIVLIDPKNQISQISQKSLKSFKSIGRYQTVSDSIKTSESNGFEPDNQNWIKNCLQQISIYFSKQEKNIQEQFEIVSGYKPQVTYSRFVKWIEQSDALHGFNLTDKLSQQLFSYLDPHKKGFITIKDWKNCLSNYLGYEEVKLKEIKEALLSSFSTILEGFNYLSNNKLTINFLNFSKAMSNLFPGQYNSTIKQKIWLQMIQQIGINVQLALKSTIDFQQFCQIFELDSKDQQIISNSFKQKSFKSSNISSLCSSSFPPQESVCYDDCAKAFKRMKNLLFLSNKNILQEFQKVDTSGLGYVSIIEFKNILQNLNLGLSGSDINLIIQFIDPTSSKVCSYKQFLKSIKIDSNTESILKRSSNRIVTLRKALYEYMITPKDAFRQADSSKKGYMNFQDFSKFMEQIQNLSKSEEHLGFQILRDMFDFIDVKGDGIIDLQEWLSAFMKYEDCRVRRFGFSSHSNQEESSKENSIDFKTKGNQSVRNENYKQVISASKTMMDFLPKKLENFNSRSKQKTNTTVKSLLNQSSKQLMQTLSDSKIIKSINDYYAQNSINPTQWEQSSEYDKTQMTIARNRKQLLQQFMEAHQIIATSQGEKPKKEVQQQDQNNEGRSGSPKKRSISLPKVVSSQNSQNLFLPTHIVQNIISNLLESQKIQVHQNSWQTLLGFAEKQQGQIDFRFLLEVYKNKLIHLEAPPNILNQKLQSNIQHA</sequence>
<dbReference type="HOGENOM" id="CLU_240047_0_0_1"/>
<dbReference type="RefSeq" id="XP_001008323.2">
    <property type="nucleotide sequence ID" value="XM_001008323.2"/>
</dbReference>
<proteinExistence type="predicted"/>
<feature type="region of interest" description="Disordered" evidence="4">
    <location>
        <begin position="307"/>
        <end position="327"/>
    </location>
</feature>
<evidence type="ECO:0000259" key="5">
    <source>
        <dbReference type="PROSITE" id="PS50222"/>
    </source>
</evidence>
<dbReference type="PANTHER" id="PTHR34524:SF6">
    <property type="entry name" value="CALCYPHOSINE LIKE"/>
    <property type="match status" value="1"/>
</dbReference>
<dbReference type="eggNOG" id="ENOG502QX8G">
    <property type="taxonomic scope" value="Eukaryota"/>
</dbReference>
<dbReference type="Pfam" id="PF13202">
    <property type="entry name" value="EF-hand_5"/>
    <property type="match status" value="3"/>
</dbReference>
<name>Q22RP4_TETTS</name>
<dbReference type="GO" id="GO:0005509">
    <property type="term" value="F:calcium ion binding"/>
    <property type="evidence" value="ECO:0007669"/>
    <property type="project" value="InterPro"/>
</dbReference>
<dbReference type="PANTHER" id="PTHR34524">
    <property type="entry name" value="CALCYPHOSIN"/>
    <property type="match status" value="1"/>
</dbReference>
<feature type="domain" description="EF-hand" evidence="5">
    <location>
        <begin position="700"/>
        <end position="735"/>
    </location>
</feature>
<feature type="domain" description="EF-hand" evidence="5">
    <location>
        <begin position="1224"/>
        <end position="1259"/>
    </location>
</feature>
<dbReference type="PROSITE" id="PS00018">
    <property type="entry name" value="EF_HAND_1"/>
    <property type="match status" value="2"/>
</dbReference>
<dbReference type="CDD" id="cd00051">
    <property type="entry name" value="EFh"/>
    <property type="match status" value="2"/>
</dbReference>